<sequence length="137" mass="15578">MFTDYIKDMGTNEDNYNVTILIAEDEESNFLLLKTILKRHCNVLQARTGLELLKVFAEKGADLILLDIKMPEMNGIEALKEIRKKDTNIPIIMQSAYAFENDMEAARAAGSNGFITKPINIVELKKTISKFLPQIIW</sequence>
<dbReference type="InterPro" id="IPR050956">
    <property type="entry name" value="2C_system_His_kinase"/>
</dbReference>
<evidence type="ECO:0000259" key="3">
    <source>
        <dbReference type="PROSITE" id="PS50110"/>
    </source>
</evidence>
<gene>
    <name evidence="4" type="primary">divK</name>
    <name evidence="4" type="ORF">PMLFYP103_02348</name>
</gene>
<dbReference type="InterPro" id="IPR001789">
    <property type="entry name" value="Sig_transdc_resp-reg_receiver"/>
</dbReference>
<dbReference type="SMART" id="SM00448">
    <property type="entry name" value="REC"/>
    <property type="match status" value="1"/>
</dbReference>
<proteinExistence type="predicted"/>
<dbReference type="CDD" id="cd17546">
    <property type="entry name" value="REC_hyHK_CKI1_RcsC-like"/>
    <property type="match status" value="1"/>
</dbReference>
<evidence type="ECO:0000256" key="2">
    <source>
        <dbReference type="PROSITE-ProRule" id="PRU00169"/>
    </source>
</evidence>
<dbReference type="InterPro" id="IPR011006">
    <property type="entry name" value="CheY-like_superfamily"/>
</dbReference>
<dbReference type="PANTHER" id="PTHR43719:SF28">
    <property type="entry name" value="PEROXIDE STRESS-ACTIVATED HISTIDINE KINASE MAK1-RELATED"/>
    <property type="match status" value="1"/>
</dbReference>
<keyword evidence="1 2" id="KW-0597">Phosphoprotein</keyword>
<name>A0A6N3FBB1_9BACT</name>
<dbReference type="EMBL" id="CACRUV010000029">
    <property type="protein sequence ID" value="VYU49422.1"/>
    <property type="molecule type" value="Genomic_DNA"/>
</dbReference>
<feature type="modified residue" description="4-aspartylphosphate" evidence="2">
    <location>
        <position position="67"/>
    </location>
</feature>
<protein>
    <submittedName>
        <fullName evidence="4">Polar-differentiation response regulator DivK</fullName>
    </submittedName>
</protein>
<dbReference type="AlphaFoldDB" id="A0A6N3FBB1"/>
<organism evidence="4">
    <name type="scientific">Parabacteroides merdae</name>
    <dbReference type="NCBI Taxonomy" id="46503"/>
    <lineage>
        <taxon>Bacteria</taxon>
        <taxon>Pseudomonadati</taxon>
        <taxon>Bacteroidota</taxon>
        <taxon>Bacteroidia</taxon>
        <taxon>Bacteroidales</taxon>
        <taxon>Tannerellaceae</taxon>
        <taxon>Parabacteroides</taxon>
    </lineage>
</organism>
<dbReference type="Pfam" id="PF00072">
    <property type="entry name" value="Response_reg"/>
    <property type="match status" value="1"/>
</dbReference>
<dbReference type="PANTHER" id="PTHR43719">
    <property type="entry name" value="TWO-COMPONENT HISTIDINE KINASE"/>
    <property type="match status" value="1"/>
</dbReference>
<accession>A0A6N3FBB1</accession>
<dbReference type="GO" id="GO:0000160">
    <property type="term" value="P:phosphorelay signal transduction system"/>
    <property type="evidence" value="ECO:0007669"/>
    <property type="project" value="InterPro"/>
</dbReference>
<dbReference type="PROSITE" id="PS50110">
    <property type="entry name" value="RESPONSE_REGULATORY"/>
    <property type="match status" value="1"/>
</dbReference>
<evidence type="ECO:0000256" key="1">
    <source>
        <dbReference type="ARBA" id="ARBA00022553"/>
    </source>
</evidence>
<evidence type="ECO:0000313" key="4">
    <source>
        <dbReference type="EMBL" id="VYU49422.1"/>
    </source>
</evidence>
<reference evidence="4" key="1">
    <citation type="submission" date="2019-11" db="EMBL/GenBank/DDBJ databases">
        <authorList>
            <person name="Feng L."/>
        </authorList>
    </citation>
    <scope>NUCLEOTIDE SEQUENCE</scope>
    <source>
        <strain evidence="4">PmerdaeLFYP103</strain>
    </source>
</reference>
<dbReference type="SUPFAM" id="SSF52172">
    <property type="entry name" value="CheY-like"/>
    <property type="match status" value="1"/>
</dbReference>
<feature type="domain" description="Response regulatory" evidence="3">
    <location>
        <begin position="19"/>
        <end position="132"/>
    </location>
</feature>
<dbReference type="Gene3D" id="3.40.50.2300">
    <property type="match status" value="1"/>
</dbReference>